<dbReference type="Pfam" id="PF13751">
    <property type="entry name" value="DDE_Tnp_1_6"/>
    <property type="match status" value="1"/>
</dbReference>
<feature type="region of interest" description="Disordered" evidence="1">
    <location>
        <begin position="67"/>
        <end position="92"/>
    </location>
</feature>
<dbReference type="AlphaFoldDB" id="X0SUU5"/>
<dbReference type="PANTHER" id="PTHR33408">
    <property type="entry name" value="TRANSPOSASE"/>
    <property type="match status" value="1"/>
</dbReference>
<name>X0SUU5_9ZZZZ</name>
<gene>
    <name evidence="3" type="ORF">S01H1_11480</name>
</gene>
<dbReference type="InterPro" id="IPR025668">
    <property type="entry name" value="Tnp_DDE_dom"/>
</dbReference>
<comment type="caution">
    <text evidence="3">The sequence shown here is derived from an EMBL/GenBank/DDBJ whole genome shotgun (WGS) entry which is preliminary data.</text>
</comment>
<feature type="non-terminal residue" evidence="3">
    <location>
        <position position="385"/>
    </location>
</feature>
<organism evidence="3">
    <name type="scientific">marine sediment metagenome</name>
    <dbReference type="NCBI Taxonomy" id="412755"/>
    <lineage>
        <taxon>unclassified sequences</taxon>
        <taxon>metagenomes</taxon>
        <taxon>ecological metagenomes</taxon>
    </lineage>
</organism>
<feature type="compositionally biased region" description="Basic and acidic residues" evidence="1">
    <location>
        <begin position="69"/>
        <end position="82"/>
    </location>
</feature>
<dbReference type="PANTHER" id="PTHR33408:SF4">
    <property type="entry name" value="TRANSPOSASE DDE DOMAIN-CONTAINING PROTEIN"/>
    <property type="match status" value="1"/>
</dbReference>
<sequence length="385" mass="44437">MKDEILPLFRDVLLVCEQENLLGGTFFALDGCKLPSNASKEWSGRISDLRRKKDKIEKKVAQLLEEQVEADKRDDENNERPLDGSNRGKQIERLKKKAERIEGFLKEHGAKIGKQGREITSNITDNESAKMMTSHGTIQGYNGQALVDNKHQVIVYGEAFGDGQDHYHVPPLLDGAKGNMEAIGHSEDCLKEKILVADSNYHSPTNLNKCEDERLDAYIPDKNFRRRDPRFATQQRWRPHRGKRFSLEDFHRDESTDECVCPQGKRLKREVKQFIKDGIVYRRYVADAQDCKSCQLRGRCLRGTQVKRRHLNIPIGHVSGNLTKEMAEKIDTHQGRAIYHQRLAIAEPVFANIRYLKRLDRFTLRSKVKVNIQWLLYCMVQNIGK</sequence>
<evidence type="ECO:0000313" key="3">
    <source>
        <dbReference type="EMBL" id="GAF79702.1"/>
    </source>
</evidence>
<feature type="domain" description="Transposase DDE" evidence="2">
    <location>
        <begin position="260"/>
        <end position="385"/>
    </location>
</feature>
<accession>X0SUU5</accession>
<protein>
    <recommendedName>
        <fullName evidence="2">Transposase DDE domain-containing protein</fullName>
    </recommendedName>
</protein>
<reference evidence="3" key="1">
    <citation type="journal article" date="2014" name="Front. Microbiol.">
        <title>High frequency of phylogenetically diverse reductive dehalogenase-homologous genes in deep subseafloor sedimentary metagenomes.</title>
        <authorList>
            <person name="Kawai M."/>
            <person name="Futagami T."/>
            <person name="Toyoda A."/>
            <person name="Takaki Y."/>
            <person name="Nishi S."/>
            <person name="Hori S."/>
            <person name="Arai W."/>
            <person name="Tsubouchi T."/>
            <person name="Morono Y."/>
            <person name="Uchiyama I."/>
            <person name="Ito T."/>
            <person name="Fujiyama A."/>
            <person name="Inagaki F."/>
            <person name="Takami H."/>
        </authorList>
    </citation>
    <scope>NUCLEOTIDE SEQUENCE</scope>
    <source>
        <strain evidence="3">Expedition CK06-06</strain>
    </source>
</reference>
<evidence type="ECO:0000259" key="2">
    <source>
        <dbReference type="Pfam" id="PF13751"/>
    </source>
</evidence>
<proteinExistence type="predicted"/>
<dbReference type="EMBL" id="BARS01005855">
    <property type="protein sequence ID" value="GAF79702.1"/>
    <property type="molecule type" value="Genomic_DNA"/>
</dbReference>
<evidence type="ECO:0000256" key="1">
    <source>
        <dbReference type="SAM" id="MobiDB-lite"/>
    </source>
</evidence>